<keyword evidence="5 6" id="KW-0472">Membrane</keyword>
<dbReference type="PRINTS" id="PR01315">
    <property type="entry name" value="BATTENIN"/>
</dbReference>
<dbReference type="GO" id="GO:0012505">
    <property type="term" value="C:endomembrane system"/>
    <property type="evidence" value="ECO:0007669"/>
    <property type="project" value="UniProtKB-SubCell"/>
</dbReference>
<sequence length="169" mass="19067">MLMSNLSLVYFLEYTITTSFTVACASQIIDKEPGRKDEFVYDNAYVIFNFCYQIGVFLSRSSLSCVKIERVWVITIAQGCLFTFYLINSITLFCANIYVLFVLMMFVGLMGGAQFVNVIYLIKCSDKLHKTDKELALNMTSMFNDAGILLSSITALILSLTCFAKYGDN</sequence>
<evidence type="ECO:0000256" key="5">
    <source>
        <dbReference type="ARBA" id="ARBA00023136"/>
    </source>
</evidence>
<proteinExistence type="inferred from homology"/>
<evidence type="ECO:0000313" key="8">
    <source>
        <dbReference type="EMBL" id="CAE0307123.1"/>
    </source>
</evidence>
<feature type="signal peptide" evidence="7">
    <location>
        <begin position="1"/>
        <end position="17"/>
    </location>
</feature>
<feature type="transmembrane region" description="Helical" evidence="6">
    <location>
        <begin position="41"/>
        <end position="59"/>
    </location>
</feature>
<keyword evidence="7" id="KW-0732">Signal</keyword>
<keyword evidence="4 6" id="KW-1133">Transmembrane helix</keyword>
<evidence type="ECO:0000256" key="4">
    <source>
        <dbReference type="ARBA" id="ARBA00022989"/>
    </source>
</evidence>
<comment type="similarity">
    <text evidence="2 6">Belongs to the battenin family.</text>
</comment>
<feature type="transmembrane region" description="Helical" evidence="6">
    <location>
        <begin position="7"/>
        <end position="29"/>
    </location>
</feature>
<feature type="chain" id="PRO_5030945552" description="Battenin" evidence="7">
    <location>
        <begin position="18"/>
        <end position="169"/>
    </location>
</feature>
<dbReference type="Pfam" id="PF02487">
    <property type="entry name" value="CLN3"/>
    <property type="match status" value="1"/>
</dbReference>
<reference evidence="8" key="1">
    <citation type="submission" date="2021-01" db="EMBL/GenBank/DDBJ databases">
        <authorList>
            <person name="Corre E."/>
            <person name="Pelletier E."/>
            <person name="Niang G."/>
            <person name="Scheremetjew M."/>
            <person name="Finn R."/>
            <person name="Kale V."/>
            <person name="Holt S."/>
            <person name="Cochrane G."/>
            <person name="Meng A."/>
            <person name="Brown T."/>
            <person name="Cohen L."/>
        </authorList>
    </citation>
    <scope>NUCLEOTIDE SEQUENCE</scope>
    <source>
        <strain evidence="8">Fehren 1</strain>
    </source>
</reference>
<evidence type="ECO:0000256" key="7">
    <source>
        <dbReference type="SAM" id="SignalP"/>
    </source>
</evidence>
<dbReference type="InterPro" id="IPR003492">
    <property type="entry name" value="Battenin_disease_Cln3"/>
</dbReference>
<organism evidence="8">
    <name type="scientific">Favella ehrenbergii</name>
    <dbReference type="NCBI Taxonomy" id="182087"/>
    <lineage>
        <taxon>Eukaryota</taxon>
        <taxon>Sar</taxon>
        <taxon>Alveolata</taxon>
        <taxon>Ciliophora</taxon>
        <taxon>Intramacronucleata</taxon>
        <taxon>Spirotrichea</taxon>
        <taxon>Choreotrichia</taxon>
        <taxon>Tintinnida</taxon>
        <taxon>Xystonellidae</taxon>
        <taxon>Favella</taxon>
    </lineage>
</organism>
<protein>
    <recommendedName>
        <fullName evidence="9">Battenin</fullName>
    </recommendedName>
</protein>
<dbReference type="PANTHER" id="PTHR10981:SF7">
    <property type="entry name" value="BATTENIN"/>
    <property type="match status" value="1"/>
</dbReference>
<dbReference type="GO" id="GO:0016020">
    <property type="term" value="C:membrane"/>
    <property type="evidence" value="ECO:0007669"/>
    <property type="project" value="InterPro"/>
</dbReference>
<dbReference type="AlphaFoldDB" id="A0A7S3HWJ5"/>
<name>A0A7S3HWJ5_9SPIT</name>
<dbReference type="PANTHER" id="PTHR10981">
    <property type="entry name" value="BATTENIN"/>
    <property type="match status" value="1"/>
</dbReference>
<feature type="transmembrane region" description="Helical" evidence="6">
    <location>
        <begin position="71"/>
        <end position="91"/>
    </location>
</feature>
<evidence type="ECO:0000256" key="3">
    <source>
        <dbReference type="ARBA" id="ARBA00022692"/>
    </source>
</evidence>
<comment type="subcellular location">
    <subcellularLocation>
        <location evidence="1">Endomembrane system</location>
        <topology evidence="1">Multi-pass membrane protein</topology>
    </subcellularLocation>
</comment>
<feature type="transmembrane region" description="Helical" evidence="6">
    <location>
        <begin position="97"/>
        <end position="122"/>
    </location>
</feature>
<evidence type="ECO:0008006" key="9">
    <source>
        <dbReference type="Google" id="ProtNLM"/>
    </source>
</evidence>
<dbReference type="EMBL" id="HBIE01006497">
    <property type="protein sequence ID" value="CAE0307123.1"/>
    <property type="molecule type" value="Transcribed_RNA"/>
</dbReference>
<dbReference type="SUPFAM" id="SSF103473">
    <property type="entry name" value="MFS general substrate transporter"/>
    <property type="match status" value="1"/>
</dbReference>
<gene>
    <name evidence="8" type="ORF">FEHR0123_LOCUS2030</name>
</gene>
<comment type="caution">
    <text evidence="6">Lacks conserved residue(s) required for the propagation of feature annotation.</text>
</comment>
<accession>A0A7S3HWJ5</accession>
<dbReference type="GO" id="GO:0005773">
    <property type="term" value="C:vacuole"/>
    <property type="evidence" value="ECO:0007669"/>
    <property type="project" value="UniProtKB-ARBA"/>
</dbReference>
<dbReference type="Gene3D" id="1.20.1250.20">
    <property type="entry name" value="MFS general substrate transporter like domains"/>
    <property type="match status" value="1"/>
</dbReference>
<evidence type="ECO:0000256" key="2">
    <source>
        <dbReference type="ARBA" id="ARBA00007467"/>
    </source>
</evidence>
<feature type="transmembrane region" description="Helical" evidence="6">
    <location>
        <begin position="143"/>
        <end position="166"/>
    </location>
</feature>
<dbReference type="InterPro" id="IPR036259">
    <property type="entry name" value="MFS_trans_sf"/>
</dbReference>
<evidence type="ECO:0000256" key="1">
    <source>
        <dbReference type="ARBA" id="ARBA00004127"/>
    </source>
</evidence>
<evidence type="ECO:0000256" key="6">
    <source>
        <dbReference type="RuleBase" id="RU361113"/>
    </source>
</evidence>
<keyword evidence="3 6" id="KW-0812">Transmembrane</keyword>